<dbReference type="RefSeq" id="WP_183787550.1">
    <property type="nucleotide sequence ID" value="NZ_JACIBS010000020.1"/>
</dbReference>
<keyword evidence="4" id="KW-1185">Reference proteome</keyword>
<dbReference type="InterPro" id="IPR001387">
    <property type="entry name" value="Cro/C1-type_HTH"/>
</dbReference>
<dbReference type="PROSITE" id="PS50943">
    <property type="entry name" value="HTH_CROC1"/>
    <property type="match status" value="1"/>
</dbReference>
<dbReference type="SUPFAM" id="SSF47413">
    <property type="entry name" value="lambda repressor-like DNA-binding domains"/>
    <property type="match status" value="1"/>
</dbReference>
<dbReference type="GO" id="GO:0003677">
    <property type="term" value="F:DNA binding"/>
    <property type="evidence" value="ECO:0007669"/>
    <property type="project" value="UniProtKB-KW"/>
</dbReference>
<accession>A0A839Y392</accession>
<proteinExistence type="predicted"/>
<sequence length="114" mass="12289">MPAVPTDTGADIRRAYEDAGLSRQAFAALADVPPKTITNVTSGGHCSRSTAARIAHALNQARARLGLVRDWTPDRVLGKRPEPSRPRDNRPPKDTPKPPPDAPARKQPKKQVAA</sequence>
<name>A0A839Y392_9PSEU</name>
<dbReference type="AlphaFoldDB" id="A0A839Y392"/>
<dbReference type="EMBL" id="JACIBS010000020">
    <property type="protein sequence ID" value="MBB3666385.1"/>
    <property type="molecule type" value="Genomic_DNA"/>
</dbReference>
<dbReference type="Proteomes" id="UP000564573">
    <property type="component" value="Unassembled WGS sequence"/>
</dbReference>
<evidence type="ECO:0000313" key="3">
    <source>
        <dbReference type="EMBL" id="MBB3666385.1"/>
    </source>
</evidence>
<feature type="compositionally biased region" description="Basic and acidic residues" evidence="1">
    <location>
        <begin position="74"/>
        <end position="96"/>
    </location>
</feature>
<organism evidence="3 4">
    <name type="scientific">Prauserella sediminis</name>
    <dbReference type="NCBI Taxonomy" id="577680"/>
    <lineage>
        <taxon>Bacteria</taxon>
        <taxon>Bacillati</taxon>
        <taxon>Actinomycetota</taxon>
        <taxon>Actinomycetes</taxon>
        <taxon>Pseudonocardiales</taxon>
        <taxon>Pseudonocardiaceae</taxon>
        <taxon>Prauserella</taxon>
        <taxon>Prauserella salsuginis group</taxon>
    </lineage>
</organism>
<dbReference type="Gene3D" id="1.10.260.40">
    <property type="entry name" value="lambda repressor-like DNA-binding domains"/>
    <property type="match status" value="1"/>
</dbReference>
<feature type="domain" description="HTH cro/C1-type" evidence="2">
    <location>
        <begin position="12"/>
        <end position="65"/>
    </location>
</feature>
<dbReference type="InterPro" id="IPR010982">
    <property type="entry name" value="Lambda_DNA-bd_dom_sf"/>
</dbReference>
<protein>
    <submittedName>
        <fullName evidence="3">DNA-binding XRE family transcriptional regulator</fullName>
    </submittedName>
</protein>
<dbReference type="CDD" id="cd00093">
    <property type="entry name" value="HTH_XRE"/>
    <property type="match status" value="1"/>
</dbReference>
<comment type="caution">
    <text evidence="3">The sequence shown here is derived from an EMBL/GenBank/DDBJ whole genome shotgun (WGS) entry which is preliminary data.</text>
</comment>
<evidence type="ECO:0000259" key="2">
    <source>
        <dbReference type="PROSITE" id="PS50943"/>
    </source>
</evidence>
<evidence type="ECO:0000313" key="4">
    <source>
        <dbReference type="Proteomes" id="UP000564573"/>
    </source>
</evidence>
<reference evidence="3 4" key="1">
    <citation type="submission" date="2020-08" db="EMBL/GenBank/DDBJ databases">
        <title>Sequencing the genomes of 1000 actinobacteria strains.</title>
        <authorList>
            <person name="Klenk H.-P."/>
        </authorList>
    </citation>
    <scope>NUCLEOTIDE SEQUENCE [LARGE SCALE GENOMIC DNA]</scope>
    <source>
        <strain evidence="3 4">DSM 45267</strain>
    </source>
</reference>
<feature type="region of interest" description="Disordered" evidence="1">
    <location>
        <begin position="74"/>
        <end position="114"/>
    </location>
</feature>
<keyword evidence="3" id="KW-0238">DNA-binding</keyword>
<gene>
    <name evidence="3" type="ORF">FB384_005347</name>
</gene>
<evidence type="ECO:0000256" key="1">
    <source>
        <dbReference type="SAM" id="MobiDB-lite"/>
    </source>
</evidence>
<dbReference type="SMART" id="SM00530">
    <property type="entry name" value="HTH_XRE"/>
    <property type="match status" value="1"/>
</dbReference>